<evidence type="ECO:0000256" key="1">
    <source>
        <dbReference type="ARBA" id="ARBA00004123"/>
    </source>
</evidence>
<dbReference type="AlphaFoldDB" id="C1C381"/>
<evidence type="ECO:0000256" key="2">
    <source>
        <dbReference type="ARBA" id="ARBA00022490"/>
    </source>
</evidence>
<proteinExistence type="evidence at transcript level"/>
<dbReference type="GO" id="GO:0005839">
    <property type="term" value="C:proteasome core complex"/>
    <property type="evidence" value="ECO:0007669"/>
    <property type="project" value="InterPro"/>
</dbReference>
<dbReference type="PANTHER" id="PTHR32194">
    <property type="entry name" value="METALLOPROTEASE TLDD"/>
    <property type="match status" value="1"/>
</dbReference>
<accession>C1C381</accession>
<dbReference type="GO" id="GO:0005737">
    <property type="term" value="C:cytoplasm"/>
    <property type="evidence" value="ECO:0007669"/>
    <property type="project" value="TreeGrafter"/>
</dbReference>
<dbReference type="GO" id="GO:0051603">
    <property type="term" value="P:proteolysis involved in protein catabolic process"/>
    <property type="evidence" value="ECO:0007669"/>
    <property type="project" value="InterPro"/>
</dbReference>
<dbReference type="EMBL" id="BT081310">
    <property type="protein sequence ID" value="ACO15734.1"/>
    <property type="molecule type" value="mRNA"/>
</dbReference>
<organism evidence="6">
    <name type="scientific">Caligus clemensi</name>
    <name type="common">Sea louse</name>
    <dbReference type="NCBI Taxonomy" id="344056"/>
    <lineage>
        <taxon>Eukaryota</taxon>
        <taxon>Metazoa</taxon>
        <taxon>Ecdysozoa</taxon>
        <taxon>Arthropoda</taxon>
        <taxon>Crustacea</taxon>
        <taxon>Multicrustacea</taxon>
        <taxon>Hexanauplia</taxon>
        <taxon>Copepoda</taxon>
        <taxon>Siphonostomatoida</taxon>
        <taxon>Caligidae</taxon>
        <taxon>Caligus</taxon>
    </lineage>
</organism>
<dbReference type="CDD" id="cd03757">
    <property type="entry name" value="proteasome_beta_type_1"/>
    <property type="match status" value="1"/>
</dbReference>
<dbReference type="Gene3D" id="3.60.20.10">
    <property type="entry name" value="Glutamine Phosphoribosylpyrophosphate, subunit 1, domain 1"/>
    <property type="match status" value="1"/>
</dbReference>
<keyword evidence="2" id="KW-0963">Cytoplasm</keyword>
<comment type="subunit">
    <text evidence="5">The 26S proteasome consists of a 20S proteasome core and two 19S regulatory subunits. The 20S proteasome core is composed of 28 subunits that are arranged in four stacked rings, resulting in a barrel-shaped structure. The two end rings are each formed by seven alpha subunits, and the two central rings are each formed by seven beta subunits. The catalytic chamber with the active sites is on the inside of the barrel.</text>
</comment>
<dbReference type="PANTHER" id="PTHR32194:SF2">
    <property type="entry name" value="PROTEASOME SUBUNIT BETA TYPE-1"/>
    <property type="match status" value="1"/>
</dbReference>
<dbReference type="InterPro" id="IPR001353">
    <property type="entry name" value="Proteasome_sua/b"/>
</dbReference>
<evidence type="ECO:0000313" key="6">
    <source>
        <dbReference type="EMBL" id="ACO15734.1"/>
    </source>
</evidence>
<evidence type="ECO:0000256" key="4">
    <source>
        <dbReference type="ARBA" id="ARBA00023242"/>
    </source>
</evidence>
<dbReference type="InterPro" id="IPR023333">
    <property type="entry name" value="Proteasome_suB-type"/>
</dbReference>
<dbReference type="FunFam" id="3.60.20.10:FF:000027">
    <property type="entry name" value="Proteasome subunit beta type-6"/>
    <property type="match status" value="1"/>
</dbReference>
<comment type="subcellular location">
    <subcellularLocation>
        <location evidence="1">Nucleus</location>
    </subcellularLocation>
</comment>
<dbReference type="InterPro" id="IPR029055">
    <property type="entry name" value="Ntn_hydrolases_N"/>
</dbReference>
<protein>
    <submittedName>
        <fullName evidence="6">Proteasome subunit beta type-1</fullName>
    </submittedName>
</protein>
<sequence length="271" mass="29892">MTSSLYSLNLSSHSLLYHYLPLSPFLSSISPSMKILGIEKVVRKSEVTDYSKNPHSLSFQPYQDNGGTTIGIAGPDFAVIASDTRLTSGGYDILSRNVPKVFQLSEKSVLGSCGCWCDVLTFVRVMESKMKNYSYTHGKDLGTPALAQLISNSLYQRRFLPYYIHNVLAGLDENGQGCIYTYDPVGCIEKVTMSCSGASMELIQPILDNIIDKKNMTNATKKDLTIDESVNLIHDCFVSATERQISTGDGIIFKIITKDGIETKSVGLRRD</sequence>
<dbReference type="SUPFAM" id="SSF56235">
    <property type="entry name" value="N-terminal nucleophile aminohydrolases (Ntn hydrolases)"/>
    <property type="match status" value="1"/>
</dbReference>
<gene>
    <name evidence="6" type="primary">PSB1</name>
</gene>
<dbReference type="PROSITE" id="PS51476">
    <property type="entry name" value="PROTEASOME_BETA_2"/>
    <property type="match status" value="1"/>
</dbReference>
<reference evidence="6" key="1">
    <citation type="submission" date="2009-03" db="EMBL/GenBank/DDBJ databases">
        <title>Caligus clemensi ESTs and full-length cDNAs.</title>
        <authorList>
            <person name="Yasuike M."/>
            <person name="von Schalburg K."/>
            <person name="Cooper G."/>
            <person name="Leong J."/>
            <person name="Jones S.R.M."/>
            <person name="Koop B.F."/>
        </authorList>
    </citation>
    <scope>NUCLEOTIDE SEQUENCE</scope>
    <source>
        <tissue evidence="6">Whole</tissue>
    </source>
</reference>
<dbReference type="MEROPS" id="T01.986"/>
<dbReference type="GO" id="GO:0005634">
    <property type="term" value="C:nucleus"/>
    <property type="evidence" value="ECO:0007669"/>
    <property type="project" value="UniProtKB-SubCell"/>
</dbReference>
<keyword evidence="3 6" id="KW-0647">Proteasome</keyword>
<dbReference type="Pfam" id="PF00227">
    <property type="entry name" value="Proteasome"/>
    <property type="match status" value="1"/>
</dbReference>
<name>C1C381_CALCM</name>
<evidence type="ECO:0000256" key="5">
    <source>
        <dbReference type="ARBA" id="ARBA00026071"/>
    </source>
</evidence>
<keyword evidence="4" id="KW-0539">Nucleus</keyword>
<evidence type="ECO:0000256" key="3">
    <source>
        <dbReference type="ARBA" id="ARBA00022942"/>
    </source>
</evidence>